<keyword evidence="2" id="KW-1185">Reference proteome</keyword>
<dbReference type="RefSeq" id="WP_132429234.1">
    <property type="nucleotide sequence ID" value="NZ_SMFZ01000002.1"/>
</dbReference>
<proteinExistence type="predicted"/>
<organism evidence="1 2">
    <name type="scientific">Pseudonocardia endophytica</name>
    <dbReference type="NCBI Taxonomy" id="401976"/>
    <lineage>
        <taxon>Bacteria</taxon>
        <taxon>Bacillati</taxon>
        <taxon>Actinomycetota</taxon>
        <taxon>Actinomycetes</taxon>
        <taxon>Pseudonocardiales</taxon>
        <taxon>Pseudonocardiaceae</taxon>
        <taxon>Pseudonocardia</taxon>
    </lineage>
</organism>
<dbReference type="InterPro" id="IPR019587">
    <property type="entry name" value="Polyketide_cyclase/dehydratase"/>
</dbReference>
<gene>
    <name evidence="1" type="ORF">EV378_4427</name>
</gene>
<reference evidence="1 2" key="1">
    <citation type="submission" date="2019-03" db="EMBL/GenBank/DDBJ databases">
        <title>Sequencing the genomes of 1000 actinobacteria strains.</title>
        <authorList>
            <person name="Klenk H.-P."/>
        </authorList>
    </citation>
    <scope>NUCLEOTIDE SEQUENCE [LARGE SCALE GENOMIC DNA]</scope>
    <source>
        <strain evidence="1 2">DSM 44969</strain>
    </source>
</reference>
<dbReference type="OrthoDB" id="4618973at2"/>
<protein>
    <submittedName>
        <fullName evidence="1">Polyketide cyclase/dehydrase/lipid transport protein</fullName>
    </submittedName>
</protein>
<dbReference type="CDD" id="cd07812">
    <property type="entry name" value="SRPBCC"/>
    <property type="match status" value="1"/>
</dbReference>
<evidence type="ECO:0000313" key="2">
    <source>
        <dbReference type="Proteomes" id="UP000295560"/>
    </source>
</evidence>
<dbReference type="AlphaFoldDB" id="A0A4R1HFM2"/>
<sequence>MQGQVTVHMDAPAEKVWDLVSDVRNTGRFSPETLEAEWLGGATGPAVGAKFRGHVKRNGRGPMYWTVCRVTHNEPGREFGFVVLGPGGREINHWHYRFEPAAGGTDVTESFRLEENPLLKIYSAIAGRARTKTNDRNMRETLERIRAVAESG</sequence>
<accession>A0A4R1HFM2</accession>
<comment type="caution">
    <text evidence="1">The sequence shown here is derived from an EMBL/GenBank/DDBJ whole genome shotgun (WGS) entry which is preliminary data.</text>
</comment>
<dbReference type="Pfam" id="PF10604">
    <property type="entry name" value="Polyketide_cyc2"/>
    <property type="match status" value="1"/>
</dbReference>
<dbReference type="SUPFAM" id="SSF55961">
    <property type="entry name" value="Bet v1-like"/>
    <property type="match status" value="1"/>
</dbReference>
<dbReference type="Proteomes" id="UP000295560">
    <property type="component" value="Unassembled WGS sequence"/>
</dbReference>
<dbReference type="InterPro" id="IPR023393">
    <property type="entry name" value="START-like_dom_sf"/>
</dbReference>
<evidence type="ECO:0000313" key="1">
    <source>
        <dbReference type="EMBL" id="TCK20468.1"/>
    </source>
</evidence>
<name>A0A4R1HFM2_PSEEN</name>
<dbReference type="EMBL" id="SMFZ01000002">
    <property type="protein sequence ID" value="TCK20468.1"/>
    <property type="molecule type" value="Genomic_DNA"/>
</dbReference>
<dbReference type="Gene3D" id="3.30.530.20">
    <property type="match status" value="1"/>
</dbReference>